<dbReference type="SUPFAM" id="SSF53474">
    <property type="entry name" value="alpha/beta-Hydrolases"/>
    <property type="match status" value="1"/>
</dbReference>
<sequence length="254" mass="27501">MRLATRTWGEEGSPLAVLVHGVTASSRTWWRVGPWFASRGWRAVAVDLRGHGGSPRVMEDLGLEDLAEDLYETVSGLPGERVDVLLGHSLGALAALELCQRREDLVGSLVLEEPPGSQSTDFEEIARGVEADAARAREAPEAFEREQLAENPSWSEEDSAANAESLRECDAGPVAAMLRNGLRYNLEELVGSVEVPALLILGSEARGSVLPEPERTTVAGALSYGRTEVFDAGHGVHRDDYAGYVRLLEGWLRG</sequence>
<organism evidence="3">
    <name type="scientific">uncultured Rubrobacteraceae bacterium</name>
    <dbReference type="NCBI Taxonomy" id="349277"/>
    <lineage>
        <taxon>Bacteria</taxon>
        <taxon>Bacillati</taxon>
        <taxon>Actinomycetota</taxon>
        <taxon>Rubrobacteria</taxon>
        <taxon>Rubrobacterales</taxon>
        <taxon>Rubrobacteraceae</taxon>
        <taxon>environmental samples</taxon>
    </lineage>
</organism>
<dbReference type="Gene3D" id="3.40.50.1820">
    <property type="entry name" value="alpha/beta hydrolase"/>
    <property type="match status" value="1"/>
</dbReference>
<evidence type="ECO:0000259" key="2">
    <source>
        <dbReference type="Pfam" id="PF12697"/>
    </source>
</evidence>
<evidence type="ECO:0000256" key="1">
    <source>
        <dbReference type="SAM" id="MobiDB-lite"/>
    </source>
</evidence>
<feature type="domain" description="AB hydrolase-1" evidence="2">
    <location>
        <begin position="17"/>
        <end position="246"/>
    </location>
</feature>
<evidence type="ECO:0000313" key="3">
    <source>
        <dbReference type="EMBL" id="CAA9459765.1"/>
    </source>
</evidence>
<dbReference type="PANTHER" id="PTHR43194">
    <property type="entry name" value="HYDROLASE ALPHA/BETA FOLD FAMILY"/>
    <property type="match status" value="1"/>
</dbReference>
<dbReference type="AlphaFoldDB" id="A0A6J4R188"/>
<dbReference type="GO" id="GO:0003824">
    <property type="term" value="F:catalytic activity"/>
    <property type="evidence" value="ECO:0007669"/>
    <property type="project" value="UniProtKB-ARBA"/>
</dbReference>
<dbReference type="Pfam" id="PF12697">
    <property type="entry name" value="Abhydrolase_6"/>
    <property type="match status" value="1"/>
</dbReference>
<dbReference type="InterPro" id="IPR029058">
    <property type="entry name" value="AB_hydrolase_fold"/>
</dbReference>
<dbReference type="EMBL" id="CADCVG010000090">
    <property type="protein sequence ID" value="CAA9459765.1"/>
    <property type="molecule type" value="Genomic_DNA"/>
</dbReference>
<reference evidence="3" key="1">
    <citation type="submission" date="2020-02" db="EMBL/GenBank/DDBJ databases">
        <authorList>
            <person name="Meier V. D."/>
        </authorList>
    </citation>
    <scope>NUCLEOTIDE SEQUENCE</scope>
    <source>
        <strain evidence="3">AVDCRST_MAG14</strain>
    </source>
</reference>
<gene>
    <name evidence="3" type="ORF">AVDCRST_MAG14-2231</name>
</gene>
<dbReference type="PANTHER" id="PTHR43194:SF2">
    <property type="entry name" value="PEROXISOMAL MEMBRANE PROTEIN LPX1"/>
    <property type="match status" value="1"/>
</dbReference>
<protein>
    <recommendedName>
        <fullName evidence="2">AB hydrolase-1 domain-containing protein</fullName>
    </recommendedName>
</protein>
<feature type="region of interest" description="Disordered" evidence="1">
    <location>
        <begin position="144"/>
        <end position="166"/>
    </location>
</feature>
<proteinExistence type="predicted"/>
<dbReference type="InterPro" id="IPR050228">
    <property type="entry name" value="Carboxylesterase_BioH"/>
</dbReference>
<accession>A0A6J4R188</accession>
<dbReference type="InterPro" id="IPR000073">
    <property type="entry name" value="AB_hydrolase_1"/>
</dbReference>
<name>A0A6J4R188_9ACTN</name>